<protein>
    <recommendedName>
        <fullName evidence="3">PKD-like family protein</fullName>
    </recommendedName>
</protein>
<dbReference type="Pfam" id="PF16407">
    <property type="entry name" value="PKD_2"/>
    <property type="match status" value="1"/>
</dbReference>
<dbReference type="AlphaFoldDB" id="A0A4U1G8I8"/>
<evidence type="ECO:0000313" key="1">
    <source>
        <dbReference type="EMBL" id="TKC60217.1"/>
    </source>
</evidence>
<reference evidence="1 2" key="1">
    <citation type="submission" date="2019-04" db="EMBL/GenBank/DDBJ databases">
        <title>Pedobacter sp. RP-1-16 sp. nov., isolated from Arctic soil.</title>
        <authorList>
            <person name="Dahal R.H."/>
            <person name="Kim D.-U."/>
        </authorList>
    </citation>
    <scope>NUCLEOTIDE SEQUENCE [LARGE SCALE GENOMIC DNA]</scope>
    <source>
        <strain evidence="1 2">RP-1-16</strain>
    </source>
</reference>
<organism evidence="1 2">
    <name type="scientific">Pedobacter hiemivivus</name>
    <dbReference type="NCBI Taxonomy" id="2530454"/>
    <lineage>
        <taxon>Bacteria</taxon>
        <taxon>Pseudomonadati</taxon>
        <taxon>Bacteroidota</taxon>
        <taxon>Sphingobacteriia</taxon>
        <taxon>Sphingobacteriales</taxon>
        <taxon>Sphingobacteriaceae</taxon>
        <taxon>Pedobacter</taxon>
    </lineage>
</organism>
<dbReference type="InterPro" id="IPR032183">
    <property type="entry name" value="PKD-like"/>
</dbReference>
<dbReference type="Proteomes" id="UP000309594">
    <property type="component" value="Unassembled WGS sequence"/>
</dbReference>
<comment type="caution">
    <text evidence="1">The sequence shown here is derived from an EMBL/GenBank/DDBJ whole genome shotgun (WGS) entry which is preliminary data.</text>
</comment>
<dbReference type="RefSeq" id="WP_136880778.1">
    <property type="nucleotide sequence ID" value="NZ_SWDX01000005.1"/>
</dbReference>
<name>A0A4U1G8I8_9SPHI</name>
<evidence type="ECO:0000313" key="2">
    <source>
        <dbReference type="Proteomes" id="UP000309594"/>
    </source>
</evidence>
<dbReference type="PROSITE" id="PS51257">
    <property type="entry name" value="PROKAR_LIPOPROTEIN"/>
    <property type="match status" value="1"/>
</dbReference>
<sequence>MKFMFTKIYVYLIVLTIMLAYSCKKDLGNYDYNSVNEVEQFKGVNDTVAIYGSRFTIKPILSFTSDQGTDTTKYSYEWAYIGPNGLGGEKMFILATTRNLDVKMTLVARGYTFYYGVTDKVSGVKYRHKFTITVQNEINEGWFLMCDVNGTARLDVLSKKADGSFVNVNDLLQTTASGLTLKGKPVMAYTYPTGLLIGPDAISYGLYLGTDQGTTKIDPNTYKWTKTMDITYEMFGEIPADFYVQAMKSRGGTSNSAYMLGKGNVYVYDRPQNAYYATPLNYIDAEKKAFTVAPYIGIDEYNSTLPGIFYDTDNRRFVKHTGLAASCTTLPDPSDDKKMFSFSTGMDLLYMDCIRYNGPEVFAILKQPTGTKRFLARFANSSNAQSYYAEIVATDFDKAEQYAISPDLAYIFYNVGSKVYEYDIFLKTTKLVVDKGAGKISMLKFHVFRATKYTESNKLIVCSYDPVLPEGSNGNMDLYTVPPLNADLQLYKTFSGFGKVQSLTYRER</sequence>
<accession>A0A4U1G8I8</accession>
<dbReference type="EMBL" id="SWDX01000005">
    <property type="protein sequence ID" value="TKC60217.1"/>
    <property type="molecule type" value="Genomic_DNA"/>
</dbReference>
<gene>
    <name evidence="1" type="ORF">FBD94_15005</name>
</gene>
<proteinExistence type="predicted"/>
<evidence type="ECO:0008006" key="3">
    <source>
        <dbReference type="Google" id="ProtNLM"/>
    </source>
</evidence>